<dbReference type="Proteomes" id="UP001177140">
    <property type="component" value="Unassembled WGS sequence"/>
</dbReference>
<dbReference type="EMBL" id="JAJJMA010197927">
    <property type="protein sequence ID" value="MCL7039121.1"/>
    <property type="molecule type" value="Genomic_DNA"/>
</dbReference>
<evidence type="ECO:0000313" key="4">
    <source>
        <dbReference type="Proteomes" id="UP001177140"/>
    </source>
</evidence>
<keyword evidence="1" id="KW-0677">Repeat</keyword>
<organism evidence="3 4">
    <name type="scientific">Papaver nudicaule</name>
    <name type="common">Iceland poppy</name>
    <dbReference type="NCBI Taxonomy" id="74823"/>
    <lineage>
        <taxon>Eukaryota</taxon>
        <taxon>Viridiplantae</taxon>
        <taxon>Streptophyta</taxon>
        <taxon>Embryophyta</taxon>
        <taxon>Tracheophyta</taxon>
        <taxon>Spermatophyta</taxon>
        <taxon>Magnoliopsida</taxon>
        <taxon>Ranunculales</taxon>
        <taxon>Papaveraceae</taxon>
        <taxon>Papaveroideae</taxon>
        <taxon>Papaver</taxon>
    </lineage>
</organism>
<name>A0AA42ASI2_PAPNU</name>
<dbReference type="SUPFAM" id="SSF52058">
    <property type="entry name" value="L domain-like"/>
    <property type="match status" value="1"/>
</dbReference>
<comment type="caution">
    <text evidence="3">The sequence shown here is derived from an EMBL/GenBank/DDBJ whole genome shotgun (WGS) entry which is preliminary data.</text>
</comment>
<dbReference type="Gene3D" id="3.80.10.10">
    <property type="entry name" value="Ribonuclease Inhibitor"/>
    <property type="match status" value="1"/>
</dbReference>
<dbReference type="PANTHER" id="PTHR47186:SF3">
    <property type="entry name" value="OS09G0267800 PROTEIN"/>
    <property type="match status" value="1"/>
</dbReference>
<keyword evidence="4" id="KW-1185">Reference proteome</keyword>
<evidence type="ECO:0000313" key="3">
    <source>
        <dbReference type="EMBL" id="MCL7039121.1"/>
    </source>
</evidence>
<dbReference type="Pfam" id="PF23598">
    <property type="entry name" value="LRR_14"/>
    <property type="match status" value="1"/>
</dbReference>
<reference evidence="3" key="1">
    <citation type="submission" date="2022-03" db="EMBL/GenBank/DDBJ databases">
        <title>A functionally conserved STORR gene fusion in Papaver species that diverged 16.8 million years ago.</title>
        <authorList>
            <person name="Catania T."/>
        </authorList>
    </citation>
    <scope>NUCLEOTIDE SEQUENCE</scope>
    <source>
        <strain evidence="3">S-191538</strain>
    </source>
</reference>
<dbReference type="PANTHER" id="PTHR47186">
    <property type="entry name" value="LEUCINE-RICH REPEAT-CONTAINING PROTEIN 57"/>
    <property type="match status" value="1"/>
</dbReference>
<protein>
    <recommendedName>
        <fullName evidence="2">Disease resistance R13L4/SHOC-2-like LRR domain-containing protein</fullName>
    </recommendedName>
</protein>
<evidence type="ECO:0000259" key="2">
    <source>
        <dbReference type="Pfam" id="PF23598"/>
    </source>
</evidence>
<sequence>MQDGDMEEKGNRCFDMLRKHSFFYPIGNENEKEDLYEIYPNVYALAQSLAGNESCYYPKIGTSSCKGADTLHATIILRDDDTGNVPGPLSQAVKLRMLKLVKLPEFKVPSYVFRKFPYLRALDLSCTRLTELPSEVSKLKLLKILILSGSRFTKLPDTVCDLKNLQTLILNGCEELIELPEKIGQLTNLRHLEVKDTPDLKKFPKGLGKLTNLRTLSKFVVAAHSSRKGAKIGELKELNLLQGHLEIKGLHRVKRGSDAFKAALADKTDLQSLRLDFEHNLSQKPESVKIMEDVLETLKPNQAVEIVQLCNYPETARLPSWWVPINQE</sequence>
<dbReference type="InterPro" id="IPR055414">
    <property type="entry name" value="LRR_R13L4/SHOC2-like"/>
</dbReference>
<accession>A0AA42ASI2</accession>
<gene>
    <name evidence="3" type="ORF">MKW94_010542</name>
</gene>
<feature type="domain" description="Disease resistance R13L4/SHOC-2-like LRR" evidence="2">
    <location>
        <begin position="116"/>
        <end position="288"/>
    </location>
</feature>
<dbReference type="InterPro" id="IPR032675">
    <property type="entry name" value="LRR_dom_sf"/>
</dbReference>
<proteinExistence type="predicted"/>
<evidence type="ECO:0000256" key="1">
    <source>
        <dbReference type="ARBA" id="ARBA00022737"/>
    </source>
</evidence>
<dbReference type="AlphaFoldDB" id="A0AA42ASI2"/>